<organism evidence="2 3">
    <name type="scientific">Rangifer tarandus platyrhynchus</name>
    <name type="common">Svalbard reindeer</name>
    <dbReference type="NCBI Taxonomy" id="3082113"/>
    <lineage>
        <taxon>Eukaryota</taxon>
        <taxon>Metazoa</taxon>
        <taxon>Chordata</taxon>
        <taxon>Craniata</taxon>
        <taxon>Vertebrata</taxon>
        <taxon>Euteleostomi</taxon>
        <taxon>Mammalia</taxon>
        <taxon>Eutheria</taxon>
        <taxon>Laurasiatheria</taxon>
        <taxon>Artiodactyla</taxon>
        <taxon>Ruminantia</taxon>
        <taxon>Pecora</taxon>
        <taxon>Cervidae</taxon>
        <taxon>Odocoileinae</taxon>
        <taxon>Rangifer</taxon>
    </lineage>
</organism>
<dbReference type="EMBL" id="OX459950">
    <property type="protein sequence ID" value="CAI9156297.1"/>
    <property type="molecule type" value="Genomic_DNA"/>
</dbReference>
<proteinExistence type="predicted"/>
<sequence>VPHLLRQSGLSLQPLPPGEPQAHFNQHHVRTRDVTRLSSAYRLASHFLAQAFSDAEIGTATETHWSQPRPSR</sequence>
<keyword evidence="3" id="KW-1185">Reference proteome</keyword>
<evidence type="ECO:0000256" key="1">
    <source>
        <dbReference type="SAM" id="MobiDB-lite"/>
    </source>
</evidence>
<evidence type="ECO:0000313" key="3">
    <source>
        <dbReference type="Proteomes" id="UP001176941"/>
    </source>
</evidence>
<evidence type="ECO:0000313" key="2">
    <source>
        <dbReference type="EMBL" id="CAI9156297.1"/>
    </source>
</evidence>
<feature type="region of interest" description="Disordered" evidence="1">
    <location>
        <begin position="1"/>
        <end position="25"/>
    </location>
</feature>
<reference evidence="2" key="1">
    <citation type="submission" date="2023-04" db="EMBL/GenBank/DDBJ databases">
        <authorList>
            <consortium name="ELIXIR-Norway"/>
        </authorList>
    </citation>
    <scope>NUCLEOTIDE SEQUENCE [LARGE SCALE GENOMIC DNA]</scope>
</reference>
<protein>
    <submittedName>
        <fullName evidence="2">Uncharacterized protein</fullName>
    </submittedName>
</protein>
<dbReference type="Proteomes" id="UP001176941">
    <property type="component" value="Chromosome 14"/>
</dbReference>
<feature type="non-terminal residue" evidence="2">
    <location>
        <position position="1"/>
    </location>
</feature>
<name>A0ABN8Y6W5_RANTA</name>
<accession>A0ABN8Y6W5</accession>
<gene>
    <name evidence="2" type="ORF">MRATA1EN1_LOCUS5259</name>
</gene>